<evidence type="ECO:0000313" key="1">
    <source>
        <dbReference type="EMBL" id="NSX55872.1"/>
    </source>
</evidence>
<comment type="caution">
    <text evidence="1">The sequence shown here is derived from an EMBL/GenBank/DDBJ whole genome shotgun (WGS) entry which is preliminary data.</text>
</comment>
<evidence type="ECO:0008006" key="3">
    <source>
        <dbReference type="Google" id="ProtNLM"/>
    </source>
</evidence>
<protein>
    <recommendedName>
        <fullName evidence="3">Lysozyme inhibitor LprI N-terminal domain-containing protein</fullName>
    </recommendedName>
</protein>
<gene>
    <name evidence="1" type="ORF">HRQ87_13780</name>
</gene>
<keyword evidence="2" id="KW-1185">Reference proteome</keyword>
<dbReference type="EMBL" id="JABUFE010000008">
    <property type="protein sequence ID" value="NSX55872.1"/>
    <property type="molecule type" value="Genomic_DNA"/>
</dbReference>
<evidence type="ECO:0000313" key="2">
    <source>
        <dbReference type="Proteomes" id="UP000777935"/>
    </source>
</evidence>
<proteinExistence type="predicted"/>
<dbReference type="RefSeq" id="WP_174139019.1">
    <property type="nucleotide sequence ID" value="NZ_JABUFE010000008.1"/>
</dbReference>
<organism evidence="1 2">
    <name type="scientific">Parasulfitobacter algicola</name>
    <dbReference type="NCBI Taxonomy" id="2614809"/>
    <lineage>
        <taxon>Bacteria</taxon>
        <taxon>Pseudomonadati</taxon>
        <taxon>Pseudomonadota</taxon>
        <taxon>Alphaproteobacteria</taxon>
        <taxon>Rhodobacterales</taxon>
        <taxon>Roseobacteraceae</taxon>
        <taxon>Parasulfitobacter</taxon>
    </lineage>
</organism>
<sequence>MRAVFALYFVLVTCVATTGRTEVFMQGSANVVPWLKECFDHSVPNNHPDLVHLLQLQCIEGASQVCEDTDGVTELVMVNRCKHDVFDYMHNEVSVLREKVKWQNRTTDFRRDTFDRFEARFTMSQTKIVCELHGTHYANCNDHKLAKELIYLRRVAISLGIKN</sequence>
<name>A0ABX2ISI7_9RHOB</name>
<accession>A0ABX2ISI7</accession>
<reference evidence="1 2" key="1">
    <citation type="submission" date="2020-06" db="EMBL/GenBank/DDBJ databases">
        <title>Sulfitobacter algicola sp. nov., isolated from green algae.</title>
        <authorList>
            <person name="Wang C."/>
        </authorList>
    </citation>
    <scope>NUCLEOTIDE SEQUENCE [LARGE SCALE GENOMIC DNA]</scope>
    <source>
        <strain evidence="1 2">1151</strain>
    </source>
</reference>
<dbReference type="Proteomes" id="UP000777935">
    <property type="component" value="Unassembled WGS sequence"/>
</dbReference>